<dbReference type="SMART" id="SM00248">
    <property type="entry name" value="ANK"/>
    <property type="match status" value="19"/>
</dbReference>
<protein>
    <recommendedName>
        <fullName evidence="6">Ion transport domain-containing protein</fullName>
    </recommendedName>
</protein>
<feature type="repeat" description="ANK" evidence="3">
    <location>
        <begin position="375"/>
        <end position="407"/>
    </location>
</feature>
<reference evidence="4 5" key="1">
    <citation type="submission" date="2020-04" db="EMBL/GenBank/DDBJ databases">
        <authorList>
            <person name="Alioto T."/>
            <person name="Alioto T."/>
            <person name="Gomez Garrido J."/>
        </authorList>
    </citation>
    <scope>NUCLEOTIDE SEQUENCE [LARGE SCALE GENOMIC DNA]</scope>
</reference>
<sequence>MESLRKIISIFFDIYKSILRKNRGTMNPFMSIRDIDRFSEKTESGATPLMLAARYEDLQSCLALVEEGEDPKAITHFGVTLLHFAALNKHHGMEIIWHFLVGKGLDFSAAKDVDGEEPVLYAIRVGDWNFAKNILLLQSGDTNLLHFFVIRNNMEMVQLVHDEDKELINKLDLKGRNALHLAAEFADLKMCEWIVEHGVIEALSADQSTALHSAALNAEHGEELVVYFAERKKLNLYFKNKSDETPMHLALLVGNIHVAQQMLNLGAKLYNCSEKMLLYCVKNNNLKSAKFVHEMDGSQINKLDSIGRNALHIAAECADLKMCQWLVDEGFDVKALSREWNSSAIHHVGYNKLYGTQLVPFFVGLGLDLNSLDGYLDSPLHFALTDQNIDVAEEMIKYGADLRAKSGPYNLLHKSVISNFHKNVRFLHSKDPELTRQLGKYENNALHFAAKHADREMCRFLCDEAGMDVHASCERDGNGVVHFAVMNTYHGAELIKYFVTEKKADVHQTNRYFETPLHFALKRENLTIAEALLKFGADINLKNADRGSLLHFCAYRNKLGSARFVLEKNKDLIASVNCSGMTALHVAAKWADLELCKFLVEQGIDSRAKDAFGNTAQAYVRVTNFKLKSEGSVLINYAPKSNILGKRHADSETILQKFRRNTNFDYKLAFIEANKDDLPALHFAAKTTDVAVCRRLVEQGADVSAKCSVLGASALHYAAVNVVHGMQLAEFFVSKGCSPANTDKNGDAPLVYALRARNFELAAKLHEKLRAAAEENLLHFCIKTNKLDFAKFVLEEEEYLISGANCKRKYFELAVKFADLAMCKWLLQVAPLKVGNFEGESSFLKLAVNNEKHASQIIPLLLSKFNYNHERGANLISALVIQTVDSGKFEVADELLKHGASTKLKVRGKNLLQYFVCKNNLDAAKFVHEKDRNLIKEVGANGVTVLHLAVQFGSLEMCQWLLEQGQAKVNKNSFAGFVHCAVRNKQNGKEIMLKLCQNLISFDDKQEDIEAAKILLPSTRAVGSYTQRETDASWPAIRRKNYRYLEDQIHNKDEI</sequence>
<dbReference type="PROSITE" id="PS50088">
    <property type="entry name" value="ANK_REPEAT"/>
    <property type="match status" value="8"/>
</dbReference>
<feature type="repeat" description="ANK" evidence="3">
    <location>
        <begin position="579"/>
        <end position="611"/>
    </location>
</feature>
<feature type="repeat" description="ANK" evidence="3">
    <location>
        <begin position="44"/>
        <end position="76"/>
    </location>
</feature>
<dbReference type="InterPro" id="IPR002110">
    <property type="entry name" value="Ankyrin_rpt"/>
</dbReference>
<dbReference type="EMBL" id="CADEPI010000468">
    <property type="protein sequence ID" value="CAB3386301.1"/>
    <property type="molecule type" value="Genomic_DNA"/>
</dbReference>
<feature type="repeat" description="ANK" evidence="3">
    <location>
        <begin position="512"/>
        <end position="544"/>
    </location>
</feature>
<feature type="repeat" description="ANK" evidence="3">
    <location>
        <begin position="676"/>
        <end position="708"/>
    </location>
</feature>
<organism evidence="4 5">
    <name type="scientific">Cloeon dipterum</name>
    <dbReference type="NCBI Taxonomy" id="197152"/>
    <lineage>
        <taxon>Eukaryota</taxon>
        <taxon>Metazoa</taxon>
        <taxon>Ecdysozoa</taxon>
        <taxon>Arthropoda</taxon>
        <taxon>Hexapoda</taxon>
        <taxon>Insecta</taxon>
        <taxon>Pterygota</taxon>
        <taxon>Palaeoptera</taxon>
        <taxon>Ephemeroptera</taxon>
        <taxon>Pisciforma</taxon>
        <taxon>Baetidae</taxon>
        <taxon>Cloeon</taxon>
    </lineage>
</organism>
<dbReference type="Pfam" id="PF12796">
    <property type="entry name" value="Ank_2"/>
    <property type="match status" value="4"/>
</dbReference>
<evidence type="ECO:0000313" key="5">
    <source>
        <dbReference type="Proteomes" id="UP000494165"/>
    </source>
</evidence>
<dbReference type="Pfam" id="PF13637">
    <property type="entry name" value="Ank_4"/>
    <property type="match status" value="1"/>
</dbReference>
<feature type="repeat" description="ANK" evidence="3">
    <location>
        <begin position="306"/>
        <end position="338"/>
    </location>
</feature>
<gene>
    <name evidence="4" type="ORF">CLODIP_2_CD04177</name>
</gene>
<dbReference type="PROSITE" id="PS50297">
    <property type="entry name" value="ANK_REP_REGION"/>
    <property type="match status" value="6"/>
</dbReference>
<dbReference type="InterPro" id="IPR036770">
    <property type="entry name" value="Ankyrin_rpt-contain_sf"/>
</dbReference>
<accession>A0A8S1E1G1</accession>
<dbReference type="SUPFAM" id="SSF48403">
    <property type="entry name" value="Ankyrin repeat"/>
    <property type="match status" value="4"/>
</dbReference>
<evidence type="ECO:0000256" key="2">
    <source>
        <dbReference type="ARBA" id="ARBA00023043"/>
    </source>
</evidence>
<dbReference type="PANTHER" id="PTHR24198">
    <property type="entry name" value="ANKYRIN REPEAT AND PROTEIN KINASE DOMAIN-CONTAINING PROTEIN"/>
    <property type="match status" value="1"/>
</dbReference>
<dbReference type="Pfam" id="PF00023">
    <property type="entry name" value="Ank"/>
    <property type="match status" value="1"/>
</dbReference>
<dbReference type="PANTHER" id="PTHR24198:SF165">
    <property type="entry name" value="ANKYRIN REPEAT-CONTAINING PROTEIN-RELATED"/>
    <property type="match status" value="1"/>
</dbReference>
<feature type="repeat" description="ANK" evidence="3">
    <location>
        <begin position="941"/>
        <end position="965"/>
    </location>
</feature>
<proteinExistence type="predicted"/>
<feature type="repeat" description="ANK" evidence="3">
    <location>
        <begin position="242"/>
        <end position="274"/>
    </location>
</feature>
<dbReference type="Proteomes" id="UP000494165">
    <property type="component" value="Unassembled WGS sequence"/>
</dbReference>
<dbReference type="OrthoDB" id="9995210at2759"/>
<keyword evidence="5" id="KW-1185">Reference proteome</keyword>
<dbReference type="Gene3D" id="1.25.40.20">
    <property type="entry name" value="Ankyrin repeat-containing domain"/>
    <property type="match status" value="6"/>
</dbReference>
<evidence type="ECO:0000256" key="3">
    <source>
        <dbReference type="PROSITE-ProRule" id="PRU00023"/>
    </source>
</evidence>
<evidence type="ECO:0000256" key="1">
    <source>
        <dbReference type="ARBA" id="ARBA00022737"/>
    </source>
</evidence>
<keyword evidence="1" id="KW-0677">Repeat</keyword>
<evidence type="ECO:0000313" key="4">
    <source>
        <dbReference type="EMBL" id="CAB3386301.1"/>
    </source>
</evidence>
<dbReference type="AlphaFoldDB" id="A0A8S1E1G1"/>
<evidence type="ECO:0008006" key="6">
    <source>
        <dbReference type="Google" id="ProtNLM"/>
    </source>
</evidence>
<name>A0A8S1E1G1_9INSE</name>
<keyword evidence="2 3" id="KW-0040">ANK repeat</keyword>
<comment type="caution">
    <text evidence="4">The sequence shown here is derived from an EMBL/GenBank/DDBJ whole genome shotgun (WGS) entry which is preliminary data.</text>
</comment>